<organism evidence="2 3">
    <name type="scientific">Apostasia shenzhenica</name>
    <dbReference type="NCBI Taxonomy" id="1088818"/>
    <lineage>
        <taxon>Eukaryota</taxon>
        <taxon>Viridiplantae</taxon>
        <taxon>Streptophyta</taxon>
        <taxon>Embryophyta</taxon>
        <taxon>Tracheophyta</taxon>
        <taxon>Spermatophyta</taxon>
        <taxon>Magnoliopsida</taxon>
        <taxon>Liliopsida</taxon>
        <taxon>Asparagales</taxon>
        <taxon>Orchidaceae</taxon>
        <taxon>Apostasioideae</taxon>
        <taxon>Apostasia</taxon>
    </lineage>
</organism>
<dbReference type="AlphaFoldDB" id="A0A2I0A8P1"/>
<reference evidence="2 3" key="1">
    <citation type="journal article" date="2017" name="Nature">
        <title>The Apostasia genome and the evolution of orchids.</title>
        <authorList>
            <person name="Zhang G.Q."/>
            <person name="Liu K.W."/>
            <person name="Li Z."/>
            <person name="Lohaus R."/>
            <person name="Hsiao Y.Y."/>
            <person name="Niu S.C."/>
            <person name="Wang J.Y."/>
            <person name="Lin Y.C."/>
            <person name="Xu Q."/>
            <person name="Chen L.J."/>
            <person name="Yoshida K."/>
            <person name="Fujiwara S."/>
            <person name="Wang Z.W."/>
            <person name="Zhang Y.Q."/>
            <person name="Mitsuda N."/>
            <person name="Wang M."/>
            <person name="Liu G.H."/>
            <person name="Pecoraro L."/>
            <person name="Huang H.X."/>
            <person name="Xiao X.J."/>
            <person name="Lin M."/>
            <person name="Wu X.Y."/>
            <person name="Wu W.L."/>
            <person name="Chen Y.Y."/>
            <person name="Chang S.B."/>
            <person name="Sakamoto S."/>
            <person name="Ohme-Takagi M."/>
            <person name="Yagi M."/>
            <person name="Zeng S.J."/>
            <person name="Shen C.Y."/>
            <person name="Yeh C.M."/>
            <person name="Luo Y.B."/>
            <person name="Tsai W.C."/>
            <person name="Van de Peer Y."/>
            <person name="Liu Z.J."/>
        </authorList>
    </citation>
    <scope>NUCLEOTIDE SEQUENCE [LARGE SCALE GENOMIC DNA]</scope>
    <source>
        <strain evidence="3">cv. Shenzhen</strain>
        <tissue evidence="2">Stem</tissue>
    </source>
</reference>
<dbReference type="Proteomes" id="UP000236161">
    <property type="component" value="Unassembled WGS sequence"/>
</dbReference>
<dbReference type="PANTHER" id="PTHR33737:SF19">
    <property type="entry name" value="BNAA10G12980D PROTEIN"/>
    <property type="match status" value="1"/>
</dbReference>
<dbReference type="PANTHER" id="PTHR33737">
    <property type="entry name" value="OS05G0121800 PROTEIN"/>
    <property type="match status" value="1"/>
</dbReference>
<dbReference type="GO" id="GO:0008017">
    <property type="term" value="F:microtubule binding"/>
    <property type="evidence" value="ECO:0007669"/>
    <property type="project" value="InterPro"/>
</dbReference>
<feature type="region of interest" description="Disordered" evidence="1">
    <location>
        <begin position="112"/>
        <end position="148"/>
    </location>
</feature>
<dbReference type="STRING" id="1088818.A0A2I0A8P1"/>
<evidence type="ECO:0000256" key="1">
    <source>
        <dbReference type="SAM" id="MobiDB-lite"/>
    </source>
</evidence>
<dbReference type="OrthoDB" id="1931260at2759"/>
<gene>
    <name evidence="2" type="ORF">AXF42_Ash008133</name>
</gene>
<feature type="region of interest" description="Disordered" evidence="1">
    <location>
        <begin position="1"/>
        <end position="52"/>
    </location>
</feature>
<name>A0A2I0A8P1_9ASPA</name>
<feature type="compositionally biased region" description="Polar residues" evidence="1">
    <location>
        <begin position="112"/>
        <end position="134"/>
    </location>
</feature>
<accession>A0A2I0A8P1</accession>
<protein>
    <submittedName>
        <fullName evidence="2">Uncharacterized protein</fullName>
    </submittedName>
</protein>
<dbReference type="InterPro" id="IPR045882">
    <property type="entry name" value="GPT1/2"/>
</dbReference>
<evidence type="ECO:0000313" key="2">
    <source>
        <dbReference type="EMBL" id="PKA51904.1"/>
    </source>
</evidence>
<evidence type="ECO:0000313" key="3">
    <source>
        <dbReference type="Proteomes" id="UP000236161"/>
    </source>
</evidence>
<sequence>MEITGASGSLEDYIPDGNFCATTKRQGSDENLPPLDQLASSAVGSKRSRKGGRCNLRKSLAWNPAFFTEEGVLDPSELSMISSSLTKTSGKAPPRINSEKSQVILYESYTGESQPNNLNENLSSNVQLRSISQNDGKKASKLSLSEESINNGPRMLTVSLESSVA</sequence>
<dbReference type="EMBL" id="KZ452012">
    <property type="protein sequence ID" value="PKA51904.1"/>
    <property type="molecule type" value="Genomic_DNA"/>
</dbReference>
<keyword evidence="3" id="KW-1185">Reference proteome</keyword>
<proteinExistence type="predicted"/>